<evidence type="ECO:0000313" key="2">
    <source>
        <dbReference type="Proteomes" id="UP000236745"/>
    </source>
</evidence>
<keyword evidence="2" id="KW-1185">Reference proteome</keyword>
<dbReference type="RefSeq" id="WP_104002316.1">
    <property type="nucleotide sequence ID" value="NZ_FNVQ01000001.1"/>
</dbReference>
<proteinExistence type="predicted"/>
<name>A0A1H5XKR6_9GAMM</name>
<protein>
    <submittedName>
        <fullName evidence="1">Uncharacterized protein</fullName>
    </submittedName>
</protein>
<reference evidence="1 2" key="1">
    <citation type="submission" date="2016-10" db="EMBL/GenBank/DDBJ databases">
        <authorList>
            <person name="de Groot N.N."/>
        </authorList>
    </citation>
    <scope>NUCLEOTIDE SEQUENCE [LARGE SCALE GENOMIC DNA]</scope>
    <source>
        <strain evidence="1 2">DSM 22012</strain>
    </source>
</reference>
<dbReference type="Proteomes" id="UP000236745">
    <property type="component" value="Unassembled WGS sequence"/>
</dbReference>
<organism evidence="1 2">
    <name type="scientific">Marinobacterium lutimaris</name>
    <dbReference type="NCBI Taxonomy" id="568106"/>
    <lineage>
        <taxon>Bacteria</taxon>
        <taxon>Pseudomonadati</taxon>
        <taxon>Pseudomonadota</taxon>
        <taxon>Gammaproteobacteria</taxon>
        <taxon>Oceanospirillales</taxon>
        <taxon>Oceanospirillaceae</taxon>
        <taxon>Marinobacterium</taxon>
    </lineage>
</organism>
<accession>A0A1H5XKR6</accession>
<dbReference type="AlphaFoldDB" id="A0A1H5XKR6"/>
<dbReference type="EMBL" id="FNVQ01000001">
    <property type="protein sequence ID" value="SEG11846.1"/>
    <property type="molecule type" value="Genomic_DNA"/>
</dbReference>
<evidence type="ECO:0000313" key="1">
    <source>
        <dbReference type="EMBL" id="SEG11846.1"/>
    </source>
</evidence>
<sequence>MGSLTQRIRDRQKAVTAGIAFDEIRRLAVTGQIHASALSNEDLIKSASTEELVFALDSIYRQFNGIVQEIEASGL</sequence>
<gene>
    <name evidence="1" type="ORF">SAMN05444390_1011408</name>
</gene>